<evidence type="ECO:0000259" key="3">
    <source>
        <dbReference type="Pfam" id="PF07992"/>
    </source>
</evidence>
<evidence type="ECO:0000313" key="7">
    <source>
        <dbReference type="Proteomes" id="UP000005380"/>
    </source>
</evidence>
<dbReference type="Proteomes" id="UP000005380">
    <property type="component" value="Chromosome"/>
</dbReference>
<keyword evidence="2" id="KW-0274">FAD</keyword>
<dbReference type="InParanoid" id="W0DY29"/>
<dbReference type="SUPFAM" id="SSF51905">
    <property type="entry name" value="FAD/NAD(P)-binding domain"/>
    <property type="match status" value="2"/>
</dbReference>
<dbReference type="InterPro" id="IPR016156">
    <property type="entry name" value="FAD/NAD-linked_Rdtase_dimer_sf"/>
</dbReference>
<dbReference type="Pfam" id="PF07992">
    <property type="entry name" value="Pyr_redox_2"/>
    <property type="match status" value="1"/>
</dbReference>
<dbReference type="PANTHER" id="PTHR43755:SF1">
    <property type="entry name" value="FAD-DEPENDENT PYRIDINE NUCLEOTIDE-DISULPHIDE OXIDOREDUCTASE"/>
    <property type="match status" value="1"/>
</dbReference>
<protein>
    <submittedName>
        <fullName evidence="6">Cytochrome C</fullName>
    </submittedName>
</protein>
<gene>
    <name evidence="6" type="ORF">THIAE_09135</name>
</gene>
<dbReference type="AlphaFoldDB" id="W0DY29"/>
<dbReference type="GO" id="GO:0016491">
    <property type="term" value="F:oxidoreductase activity"/>
    <property type="evidence" value="ECO:0007669"/>
    <property type="project" value="InterPro"/>
</dbReference>
<proteinExistence type="predicted"/>
<dbReference type="KEGG" id="tao:THIAE_09135"/>
<dbReference type="HOGENOM" id="CLU_030742_0_0_6"/>
<dbReference type="InterPro" id="IPR036188">
    <property type="entry name" value="FAD/NAD-bd_sf"/>
</dbReference>
<keyword evidence="1" id="KW-0285">Flavoprotein</keyword>
<sequence>MVVIGGGIGGATFAKYLRFAHADVKITVIEPNDHYITCLRTNDVMVNLHTLDELTFSYDTLRNQYGIGFVFDSATAVDFDRKLVRTAKGDEIKYDKLVMSPGIDFRYEDYEGHSAELANTQLPHAYKAGPQTLMLRDQFQSMKQGGVFVMSAPAGNFRCPPGPYERVSLFAEWMQKHNPTGKIIILDPKNSHSKYTPFQTAWQRLYGYGTDNSLIDWVSLDKGGRVTGIDVDNKTLFSDGGPVKYDACNIIPNQRAGKIAQTLGLTDNSGWCPINRHTFESTIQPDVYVLGDSSIADEMPKSGNAANTQAKVCARAIAAELRGEPQPGAIFANVCYSLVGSNYGISISAIYEVVDNKIVAKGESSGVSPITDLPGQPILEATYQKNWHRAFVKDVFG</sequence>
<dbReference type="InterPro" id="IPR049386">
    <property type="entry name" value="FCSD_central"/>
</dbReference>
<name>W0DY29_9GAMM</name>
<dbReference type="Gene3D" id="3.90.760.10">
    <property type="entry name" value="Flavocytochrome c sulphide dehydrogenase, flavin-binding domain"/>
    <property type="match status" value="1"/>
</dbReference>
<dbReference type="InterPro" id="IPR023753">
    <property type="entry name" value="FAD/NAD-binding_dom"/>
</dbReference>
<evidence type="ECO:0000313" key="6">
    <source>
        <dbReference type="EMBL" id="AHF01899.1"/>
    </source>
</evidence>
<dbReference type="InterPro" id="IPR015323">
    <property type="entry name" value="FlavoCytC_S_DH_flav-bd"/>
</dbReference>
<feature type="domain" description="Sulfide dehydrogenase [flavocytochrome c] flavoprotein chain central" evidence="5">
    <location>
        <begin position="132"/>
        <end position="252"/>
    </location>
</feature>
<dbReference type="EMBL" id="CP007030">
    <property type="protein sequence ID" value="AHF01899.1"/>
    <property type="molecule type" value="Genomic_DNA"/>
</dbReference>
<feature type="domain" description="FAD/NAD(P)-binding" evidence="3">
    <location>
        <begin position="2"/>
        <end position="113"/>
    </location>
</feature>
<dbReference type="Gene3D" id="3.50.50.60">
    <property type="entry name" value="FAD/NAD(P)-binding domain"/>
    <property type="match status" value="2"/>
</dbReference>
<evidence type="ECO:0000256" key="2">
    <source>
        <dbReference type="ARBA" id="ARBA00022827"/>
    </source>
</evidence>
<dbReference type="Pfam" id="PF09242">
    <property type="entry name" value="FCSD-flav_bind"/>
    <property type="match status" value="1"/>
</dbReference>
<dbReference type="STRING" id="717772.THIAE_09135"/>
<keyword evidence="7" id="KW-1185">Reference proteome</keyword>
<evidence type="ECO:0000259" key="5">
    <source>
        <dbReference type="Pfam" id="PF21706"/>
    </source>
</evidence>
<dbReference type="GO" id="GO:0050660">
    <property type="term" value="F:flavin adenine dinucleotide binding"/>
    <property type="evidence" value="ECO:0007669"/>
    <property type="project" value="InterPro"/>
</dbReference>
<organism evidence="6 7">
    <name type="scientific">Thiomicrospira aerophila AL3</name>
    <dbReference type="NCBI Taxonomy" id="717772"/>
    <lineage>
        <taxon>Bacteria</taxon>
        <taxon>Pseudomonadati</taxon>
        <taxon>Pseudomonadota</taxon>
        <taxon>Gammaproteobacteria</taxon>
        <taxon>Thiotrichales</taxon>
        <taxon>Piscirickettsiaceae</taxon>
        <taxon>Thiomicrospira</taxon>
    </lineage>
</organism>
<accession>W0DY29</accession>
<reference evidence="6 7" key="1">
    <citation type="submission" date="2013-12" db="EMBL/GenBank/DDBJ databases">
        <authorList>
            <consortium name="DOE Joint Genome Institute"/>
            <person name="Kappler U."/>
            <person name="Huntemann M."/>
            <person name="Han J."/>
            <person name="Chen A."/>
            <person name="Kyrpides N."/>
            <person name="Mavromatis K."/>
            <person name="Markowitz V."/>
            <person name="Palaniappan K."/>
            <person name="Ivanova N."/>
            <person name="Schaumberg A."/>
            <person name="Pati A."/>
            <person name="Liolios K."/>
            <person name="Nordberg H.P."/>
            <person name="Cantor M.N."/>
            <person name="Hua S.X."/>
            <person name="Woyke T."/>
        </authorList>
    </citation>
    <scope>NUCLEOTIDE SEQUENCE [LARGE SCALE GENOMIC DNA]</scope>
    <source>
        <strain evidence="7">AL2</strain>
    </source>
</reference>
<dbReference type="InterPro" id="IPR052541">
    <property type="entry name" value="SQRD"/>
</dbReference>
<feature type="domain" description="Flavocytochrome c sulphide dehydrogenase flavin-binding" evidence="4">
    <location>
        <begin position="329"/>
        <end position="396"/>
    </location>
</feature>
<dbReference type="PANTHER" id="PTHR43755">
    <property type="match status" value="1"/>
</dbReference>
<dbReference type="Pfam" id="PF21706">
    <property type="entry name" value="FCSD_central"/>
    <property type="match status" value="1"/>
</dbReference>
<dbReference type="FunCoup" id="W0DY29">
    <property type="interactions" value="284"/>
</dbReference>
<dbReference type="SUPFAM" id="SSF55424">
    <property type="entry name" value="FAD/NAD-linked reductases, dimerisation (C-terminal) domain"/>
    <property type="match status" value="1"/>
</dbReference>
<dbReference type="eggNOG" id="COG0446">
    <property type="taxonomic scope" value="Bacteria"/>
</dbReference>
<evidence type="ECO:0000259" key="4">
    <source>
        <dbReference type="Pfam" id="PF09242"/>
    </source>
</evidence>
<evidence type="ECO:0000256" key="1">
    <source>
        <dbReference type="ARBA" id="ARBA00022630"/>
    </source>
</evidence>
<dbReference type="InterPro" id="IPR037092">
    <property type="entry name" value="FlavoCytC_S_DH_flav-bd_sf"/>
</dbReference>